<sequence length="292" mass="33914">MDRSNFCGCKGVRTCFKCEAEYGLKNTCVAASDEVDNSFVYCADCDLCWQGWSPDSVLSHPNHGEKNFRIEGVYVKNNFISQAEGESLIQFLDSMPWDLSQSGRRKQNFGPKCNFKHRKMKLGNFNGFPKGTEFIQKRFKEVDIMKDYQTIEQCSLEYDPARGALIDPHIDDCWVWGERIVTVNLLSDSVLTLRKYHGDNSKYNLFYSDHEPKVETLRDSYPTVRIPMPKNSLLVLYGEARYEWEHLIFREDITSRRVCIAYREFTPAFLENGEFETEGKKVISQAKNFFLT</sequence>
<proteinExistence type="predicted"/>
<organism evidence="2 3">
    <name type="scientific">Bemisia tabaci</name>
    <name type="common">Sweetpotato whitefly</name>
    <name type="synonym">Aleurodes tabaci</name>
    <dbReference type="NCBI Taxonomy" id="7038"/>
    <lineage>
        <taxon>Eukaryota</taxon>
        <taxon>Metazoa</taxon>
        <taxon>Ecdysozoa</taxon>
        <taxon>Arthropoda</taxon>
        <taxon>Hexapoda</taxon>
        <taxon>Insecta</taxon>
        <taxon>Pterygota</taxon>
        <taxon>Neoptera</taxon>
        <taxon>Paraneoptera</taxon>
        <taxon>Hemiptera</taxon>
        <taxon>Sternorrhyncha</taxon>
        <taxon>Aleyrodoidea</taxon>
        <taxon>Aleyrodidae</taxon>
        <taxon>Aleyrodinae</taxon>
        <taxon>Bemisia</taxon>
    </lineage>
</organism>
<evidence type="ECO:0000313" key="2">
    <source>
        <dbReference type="EMBL" id="CAH0387271.1"/>
    </source>
</evidence>
<dbReference type="Gene3D" id="2.60.120.590">
    <property type="entry name" value="Alpha-ketoglutarate-dependent dioxygenase AlkB-like"/>
    <property type="match status" value="1"/>
</dbReference>
<name>A0A9P0A9W2_BEMTA</name>
<accession>A0A9P0A9W2</accession>
<dbReference type="Proteomes" id="UP001152759">
    <property type="component" value="Chromosome 3"/>
</dbReference>
<dbReference type="GO" id="GO:0070988">
    <property type="term" value="P:demethylation"/>
    <property type="evidence" value="ECO:0007669"/>
    <property type="project" value="InterPro"/>
</dbReference>
<dbReference type="InterPro" id="IPR032857">
    <property type="entry name" value="ALKBH4"/>
</dbReference>
<dbReference type="KEGG" id="btab:109030685"/>
<reference evidence="2" key="1">
    <citation type="submission" date="2021-12" db="EMBL/GenBank/DDBJ databases">
        <authorList>
            <person name="King R."/>
        </authorList>
    </citation>
    <scope>NUCLEOTIDE SEQUENCE</scope>
</reference>
<keyword evidence="3" id="KW-1185">Reference proteome</keyword>
<dbReference type="SUPFAM" id="SSF51197">
    <property type="entry name" value="Clavaminate synthase-like"/>
    <property type="match status" value="1"/>
</dbReference>
<dbReference type="EMBL" id="OU963864">
    <property type="protein sequence ID" value="CAH0387271.1"/>
    <property type="molecule type" value="Genomic_DNA"/>
</dbReference>
<dbReference type="PANTHER" id="PTHR12463:SF0">
    <property type="entry name" value="ALPHA-KETOGLUTARATE-DEPENDENT DIOXYGENASE ALKB HOMOLOG 4"/>
    <property type="match status" value="1"/>
</dbReference>
<dbReference type="InterPro" id="IPR037151">
    <property type="entry name" value="AlkB-like_sf"/>
</dbReference>
<comment type="cofactor">
    <cofactor evidence="1">
        <name>Fe(2+)</name>
        <dbReference type="ChEBI" id="CHEBI:29033"/>
    </cofactor>
</comment>
<protein>
    <submittedName>
        <fullName evidence="2">Uncharacterized protein</fullName>
    </submittedName>
</protein>
<dbReference type="GO" id="GO:0016491">
    <property type="term" value="F:oxidoreductase activity"/>
    <property type="evidence" value="ECO:0007669"/>
    <property type="project" value="TreeGrafter"/>
</dbReference>
<dbReference type="GO" id="GO:0032451">
    <property type="term" value="F:demethylase activity"/>
    <property type="evidence" value="ECO:0007669"/>
    <property type="project" value="TreeGrafter"/>
</dbReference>
<evidence type="ECO:0000256" key="1">
    <source>
        <dbReference type="ARBA" id="ARBA00001954"/>
    </source>
</evidence>
<evidence type="ECO:0000313" key="3">
    <source>
        <dbReference type="Proteomes" id="UP001152759"/>
    </source>
</evidence>
<dbReference type="PANTHER" id="PTHR12463">
    <property type="entry name" value="OXYGENASE-RELATED"/>
    <property type="match status" value="1"/>
</dbReference>
<gene>
    <name evidence="2" type="ORF">BEMITA_LOCUS6310</name>
</gene>
<dbReference type="AlphaFoldDB" id="A0A9P0A9W2"/>